<evidence type="ECO:0008006" key="3">
    <source>
        <dbReference type="Google" id="ProtNLM"/>
    </source>
</evidence>
<dbReference type="Proteomes" id="UP001175226">
    <property type="component" value="Unassembled WGS sequence"/>
</dbReference>
<gene>
    <name evidence="1" type="ORF">EV421DRAFT_1716716</name>
</gene>
<accession>A0AA39MIS8</accession>
<dbReference type="EMBL" id="JAUEPT010000063">
    <property type="protein sequence ID" value="KAK0435363.1"/>
    <property type="molecule type" value="Genomic_DNA"/>
</dbReference>
<dbReference type="AlphaFoldDB" id="A0AA39MIS8"/>
<evidence type="ECO:0000313" key="1">
    <source>
        <dbReference type="EMBL" id="KAK0435363.1"/>
    </source>
</evidence>
<protein>
    <recommendedName>
        <fullName evidence="3">Serine-threonine/tyrosine-protein kinase catalytic domain-containing protein</fullName>
    </recommendedName>
</protein>
<sequence length="72" mass="7991">MFTGKPPYPNIPHGSAIIHEVLTKGNRPERPSLMPDELWKLVSQCFLTSADRTPLSSDLLCDLEELVSFPPG</sequence>
<evidence type="ECO:0000313" key="2">
    <source>
        <dbReference type="Proteomes" id="UP001175226"/>
    </source>
</evidence>
<keyword evidence="2" id="KW-1185">Reference proteome</keyword>
<dbReference type="SUPFAM" id="SSF56112">
    <property type="entry name" value="Protein kinase-like (PK-like)"/>
    <property type="match status" value="1"/>
</dbReference>
<organism evidence="1 2">
    <name type="scientific">Armillaria borealis</name>
    <dbReference type="NCBI Taxonomy" id="47425"/>
    <lineage>
        <taxon>Eukaryota</taxon>
        <taxon>Fungi</taxon>
        <taxon>Dikarya</taxon>
        <taxon>Basidiomycota</taxon>
        <taxon>Agaricomycotina</taxon>
        <taxon>Agaricomycetes</taxon>
        <taxon>Agaricomycetidae</taxon>
        <taxon>Agaricales</taxon>
        <taxon>Marasmiineae</taxon>
        <taxon>Physalacriaceae</taxon>
        <taxon>Armillaria</taxon>
    </lineage>
</organism>
<comment type="caution">
    <text evidence="1">The sequence shown here is derived from an EMBL/GenBank/DDBJ whole genome shotgun (WGS) entry which is preliminary data.</text>
</comment>
<dbReference type="Gene3D" id="1.10.510.10">
    <property type="entry name" value="Transferase(Phosphotransferase) domain 1"/>
    <property type="match status" value="1"/>
</dbReference>
<proteinExistence type="predicted"/>
<dbReference type="InterPro" id="IPR011009">
    <property type="entry name" value="Kinase-like_dom_sf"/>
</dbReference>
<name>A0AA39MIS8_9AGAR</name>
<reference evidence="1" key="1">
    <citation type="submission" date="2023-06" db="EMBL/GenBank/DDBJ databases">
        <authorList>
            <consortium name="Lawrence Berkeley National Laboratory"/>
            <person name="Ahrendt S."/>
            <person name="Sahu N."/>
            <person name="Indic B."/>
            <person name="Wong-Bajracharya J."/>
            <person name="Merenyi Z."/>
            <person name="Ke H.-M."/>
            <person name="Monk M."/>
            <person name="Kocsube S."/>
            <person name="Drula E."/>
            <person name="Lipzen A."/>
            <person name="Balint B."/>
            <person name="Henrissat B."/>
            <person name="Andreopoulos B."/>
            <person name="Martin F.M."/>
            <person name="Harder C.B."/>
            <person name="Rigling D."/>
            <person name="Ford K.L."/>
            <person name="Foster G.D."/>
            <person name="Pangilinan J."/>
            <person name="Papanicolaou A."/>
            <person name="Barry K."/>
            <person name="LaButti K."/>
            <person name="Viragh M."/>
            <person name="Koriabine M."/>
            <person name="Yan M."/>
            <person name="Riley R."/>
            <person name="Champramary S."/>
            <person name="Plett K.L."/>
            <person name="Tsai I.J."/>
            <person name="Slot J."/>
            <person name="Sipos G."/>
            <person name="Plett J."/>
            <person name="Nagy L.G."/>
            <person name="Grigoriev I.V."/>
        </authorList>
    </citation>
    <scope>NUCLEOTIDE SEQUENCE</scope>
    <source>
        <strain evidence="1">FPL87.14</strain>
    </source>
</reference>